<feature type="compositionally biased region" description="Basic and acidic residues" evidence="1">
    <location>
        <begin position="338"/>
        <end position="352"/>
    </location>
</feature>
<proteinExistence type="predicted"/>
<feature type="region of interest" description="Disordered" evidence="1">
    <location>
        <begin position="338"/>
        <end position="358"/>
    </location>
</feature>
<feature type="region of interest" description="Disordered" evidence="1">
    <location>
        <begin position="451"/>
        <end position="470"/>
    </location>
</feature>
<feature type="compositionally biased region" description="Polar residues" evidence="1">
    <location>
        <begin position="654"/>
        <end position="678"/>
    </location>
</feature>
<evidence type="ECO:0000256" key="1">
    <source>
        <dbReference type="SAM" id="MobiDB-lite"/>
    </source>
</evidence>
<evidence type="ECO:0000259" key="3">
    <source>
        <dbReference type="PROSITE" id="PS50940"/>
    </source>
</evidence>
<feature type="compositionally biased region" description="Acidic residues" evidence="1">
    <location>
        <begin position="776"/>
        <end position="785"/>
    </location>
</feature>
<accession>A0A0L0BNX7</accession>
<evidence type="ECO:0000313" key="4">
    <source>
        <dbReference type="EMBL" id="KNC21790.1"/>
    </source>
</evidence>
<feature type="compositionally biased region" description="Low complexity" evidence="1">
    <location>
        <begin position="407"/>
        <end position="424"/>
    </location>
</feature>
<dbReference type="Proteomes" id="UP000037069">
    <property type="component" value="Unassembled WGS sequence"/>
</dbReference>
<feature type="compositionally biased region" description="Polar residues" evidence="1">
    <location>
        <begin position="1052"/>
        <end position="1066"/>
    </location>
</feature>
<protein>
    <recommendedName>
        <fullName evidence="3">Chitin-binding type-2 domain-containing protein</fullName>
    </recommendedName>
</protein>
<feature type="compositionally biased region" description="Polar residues" evidence="1">
    <location>
        <begin position="751"/>
        <end position="769"/>
    </location>
</feature>
<dbReference type="GO" id="GO:0008061">
    <property type="term" value="F:chitin binding"/>
    <property type="evidence" value="ECO:0007669"/>
    <property type="project" value="InterPro"/>
</dbReference>
<feature type="compositionally biased region" description="Basic and acidic residues" evidence="1">
    <location>
        <begin position="788"/>
        <end position="802"/>
    </location>
</feature>
<reference evidence="4 5" key="1">
    <citation type="journal article" date="2015" name="Nat. Commun.">
        <title>Lucilia cuprina genome unlocks parasitic fly biology to underpin future interventions.</title>
        <authorList>
            <person name="Anstead C.A."/>
            <person name="Korhonen P.K."/>
            <person name="Young N.D."/>
            <person name="Hall R.S."/>
            <person name="Jex A.R."/>
            <person name="Murali S.C."/>
            <person name="Hughes D.S."/>
            <person name="Lee S.F."/>
            <person name="Perry T."/>
            <person name="Stroehlein A.J."/>
            <person name="Ansell B.R."/>
            <person name="Breugelmans B."/>
            <person name="Hofmann A."/>
            <person name="Qu J."/>
            <person name="Dugan S."/>
            <person name="Lee S.L."/>
            <person name="Chao H."/>
            <person name="Dinh H."/>
            <person name="Han Y."/>
            <person name="Doddapaneni H.V."/>
            <person name="Worley K.C."/>
            <person name="Muzny D.M."/>
            <person name="Ioannidis P."/>
            <person name="Waterhouse R.M."/>
            <person name="Zdobnov E.M."/>
            <person name="James P.J."/>
            <person name="Bagnall N.H."/>
            <person name="Kotze A.C."/>
            <person name="Gibbs R.A."/>
            <person name="Richards S."/>
            <person name="Batterham P."/>
            <person name="Gasser R.B."/>
        </authorList>
    </citation>
    <scope>NUCLEOTIDE SEQUENCE [LARGE SCALE GENOMIC DNA]</scope>
    <source>
        <strain evidence="4 5">LS</strain>
        <tissue evidence="4">Full body</tissue>
    </source>
</reference>
<feature type="domain" description="Chitin-binding type-2" evidence="3">
    <location>
        <begin position="155"/>
        <end position="208"/>
    </location>
</feature>
<feature type="region of interest" description="Disordered" evidence="1">
    <location>
        <begin position="407"/>
        <end position="444"/>
    </location>
</feature>
<feature type="region of interest" description="Disordered" evidence="1">
    <location>
        <begin position="532"/>
        <end position="555"/>
    </location>
</feature>
<keyword evidence="5" id="KW-1185">Reference proteome</keyword>
<dbReference type="OMA" id="NTSTMND"/>
<feature type="compositionally biased region" description="Polar residues" evidence="1">
    <location>
        <begin position="1150"/>
        <end position="1170"/>
    </location>
</feature>
<dbReference type="Pfam" id="PF01607">
    <property type="entry name" value="CBM_14"/>
    <property type="match status" value="1"/>
</dbReference>
<name>A0A0L0BNX7_LUCCU</name>
<comment type="caution">
    <text evidence="4">The sequence shown here is derived from an EMBL/GenBank/DDBJ whole genome shotgun (WGS) entry which is preliminary data.</text>
</comment>
<dbReference type="InterPro" id="IPR002557">
    <property type="entry name" value="Chitin-bd_dom"/>
</dbReference>
<feature type="region of interest" description="Disordered" evidence="1">
    <location>
        <begin position="751"/>
        <end position="802"/>
    </location>
</feature>
<feature type="region of interest" description="Disordered" evidence="1">
    <location>
        <begin position="1035"/>
        <end position="1118"/>
    </location>
</feature>
<feature type="compositionally biased region" description="Basic and acidic residues" evidence="1">
    <location>
        <begin position="995"/>
        <end position="1010"/>
    </location>
</feature>
<dbReference type="OrthoDB" id="6020543at2759"/>
<feature type="signal peptide" evidence="2">
    <location>
        <begin position="1"/>
        <end position="20"/>
    </location>
</feature>
<organism evidence="4 5">
    <name type="scientific">Lucilia cuprina</name>
    <name type="common">Green bottle fly</name>
    <name type="synonym">Australian sheep blowfly</name>
    <dbReference type="NCBI Taxonomy" id="7375"/>
    <lineage>
        <taxon>Eukaryota</taxon>
        <taxon>Metazoa</taxon>
        <taxon>Ecdysozoa</taxon>
        <taxon>Arthropoda</taxon>
        <taxon>Hexapoda</taxon>
        <taxon>Insecta</taxon>
        <taxon>Pterygota</taxon>
        <taxon>Neoptera</taxon>
        <taxon>Endopterygota</taxon>
        <taxon>Diptera</taxon>
        <taxon>Brachycera</taxon>
        <taxon>Muscomorpha</taxon>
        <taxon>Oestroidea</taxon>
        <taxon>Calliphoridae</taxon>
        <taxon>Luciliinae</taxon>
        <taxon>Lucilia</taxon>
    </lineage>
</organism>
<keyword evidence="2" id="KW-0732">Signal</keyword>
<evidence type="ECO:0000256" key="2">
    <source>
        <dbReference type="SAM" id="SignalP"/>
    </source>
</evidence>
<dbReference type="Gene3D" id="2.170.140.10">
    <property type="entry name" value="Chitin binding domain"/>
    <property type="match status" value="2"/>
</dbReference>
<feature type="region of interest" description="Disordered" evidence="1">
    <location>
        <begin position="1145"/>
        <end position="1204"/>
    </location>
</feature>
<dbReference type="PROSITE" id="PS50940">
    <property type="entry name" value="CHIT_BIND_II"/>
    <property type="match status" value="2"/>
</dbReference>
<evidence type="ECO:0000313" key="5">
    <source>
        <dbReference type="Proteomes" id="UP000037069"/>
    </source>
</evidence>
<feature type="chain" id="PRO_5005534984" description="Chitin-binding type-2 domain-containing protein" evidence="2">
    <location>
        <begin position="21"/>
        <end position="1350"/>
    </location>
</feature>
<dbReference type="SUPFAM" id="SSF57625">
    <property type="entry name" value="Invertebrate chitin-binding proteins"/>
    <property type="match status" value="2"/>
</dbReference>
<gene>
    <name evidence="4" type="ORF">FF38_03232</name>
</gene>
<feature type="compositionally biased region" description="Basic and acidic residues" evidence="1">
    <location>
        <begin position="1035"/>
        <end position="1046"/>
    </location>
</feature>
<feature type="compositionally biased region" description="Polar residues" evidence="1">
    <location>
        <begin position="1087"/>
        <end position="1117"/>
    </location>
</feature>
<feature type="compositionally biased region" description="Low complexity" evidence="1">
    <location>
        <begin position="1171"/>
        <end position="1195"/>
    </location>
</feature>
<feature type="region of interest" description="Disordered" evidence="1">
    <location>
        <begin position="992"/>
        <end position="1012"/>
    </location>
</feature>
<dbReference type="EMBL" id="JRES01001578">
    <property type="protein sequence ID" value="KNC21790.1"/>
    <property type="molecule type" value="Genomic_DNA"/>
</dbReference>
<dbReference type="InterPro" id="IPR036508">
    <property type="entry name" value="Chitin-bd_dom_sf"/>
</dbReference>
<feature type="compositionally biased region" description="Basic and acidic residues" evidence="1">
    <location>
        <begin position="1067"/>
        <end position="1076"/>
    </location>
</feature>
<feature type="domain" description="Chitin-binding type-2" evidence="3">
    <location>
        <begin position="226"/>
        <end position="283"/>
    </location>
</feature>
<feature type="region of interest" description="Disordered" evidence="1">
    <location>
        <begin position="649"/>
        <end position="694"/>
    </location>
</feature>
<dbReference type="GO" id="GO:0005576">
    <property type="term" value="C:extracellular region"/>
    <property type="evidence" value="ECO:0007669"/>
    <property type="project" value="InterPro"/>
</dbReference>
<dbReference type="SMART" id="SM00494">
    <property type="entry name" value="ChtBD2"/>
    <property type="match status" value="3"/>
</dbReference>
<sequence>MFKQLCLLIITTLYWQPITGRHLVPANYHSLQQPYYLPYNDYGYTYAASANGAGPYQPAYPQPYPQHSPLYSPPGTYFDQRRGILRPFPGGGVPVLVDYHKRCSNQYVGVKAHPEQHQYYYVCKPDCVIFGKCQNLQIFNNTSGQCAQNPPPEYIPTCSGVGRFPLFSDCHLYYKCEEDLQPKIYSCPAYMVFSPASKKCINGNKCTPTQISPHSSYIPEYCSNKFPPCYENGIFRSPSDCSLYYKCDLQKNGVYMQTRSRCPTGKFYDLQKSECLPSEQVPCDCIQVAELVYPKVNSLSYQPAMYPAQYDFDSLEENLYPVEQSAEEMNTNCNITETKSDKSENLAEKEVTSTETSETLATTLVTDAVEQNDSGADVLSDYLDIENSEPKTQSEEIEHEAEDLIATTISSEEGSGSETDTTEQSLDEENSTILDDSKSETDDPIMDTTAETEEVEATSATTENVQDETDQPDVLIEEPEQESVKPFIEEENEVITTKRKVETTTTSTTTVLGKITDIPEKSVKPEPCENIIENDESNDKPLPTDIPFKNTSQTQTKTCLPKLTTTSSDSVKVETEPTRTTLDSTFTRGSRSTILEQNLTTITPTVTVTITTTQLPTTMTTPTADSLETTQLPQETIIDLEKDSLVNEAPESNLMDSETNLETAETTQSSERTTAVTRETTHKPEANSLEDNSLKEEEILNSEELETHFTTLQTPAEDHKQFTQTIHTRSVESSSLEHDISYDDLSDITDNDITSNTAQTSTNQPSSVHTSKESDDFSLESEISQENDITRTDFPQESKTDINDIAATPLKISESQENTEILETTTELPQTEILQTTTETLKPKTEEENTDKPSDLDDEFALLDSEINIDNFESTTLMAEDIRNTNSMENEEFLNTSTLENEELLPLIKATRKEEHKSLHEKSVTLRQADFSGEEFLPVHSKTTNMEALTDQTTDFNYITEHFVDDFEDDYTTVIGDKETTTKATVGQEINEIEEDRKEEVKTSTPKDEETTNLAIASEELKELEEISNSIETEHTTILKSQEKDTTTTPTVSQEQTEMPEMSNSIEQEKTDEDKSTTILKRRQTSPEDTTQLTTATPPIQNTLAADSSATTNAESSTIKEETLNNMDNSDDTLAAVLDSEVVLNDQSDEVSNNEITSAETTTAKQQFPNTHSTTFTPTQTPTTTPKYTTTTNTTESISEPCEKHSNPLVLHVRDEDQKTPTTQQDRPFPSKSLYYILKTKPVINTNKNCHTCNNNNKNNNNNINKSCNETVAAPPCVETDNGNIPRLEIIAERPIDVHFSVCPSTCDKDHKHNFANNRAVFLRWFANKSKQTMGFETVNEVNTSDAKDC</sequence>